<dbReference type="AlphaFoldDB" id="A0A4Z1BRJ9"/>
<comment type="caution">
    <text evidence="9">The sequence shown here is derived from an EMBL/GenBank/DDBJ whole genome shotgun (WGS) entry which is preliminary data.</text>
</comment>
<evidence type="ECO:0000256" key="5">
    <source>
        <dbReference type="ARBA" id="ARBA00022989"/>
    </source>
</evidence>
<gene>
    <name evidence="9" type="ORF">EXE59_08405</name>
</gene>
<feature type="transmembrane region" description="Helical" evidence="8">
    <location>
        <begin position="202"/>
        <end position="222"/>
    </location>
</feature>
<feature type="transmembrane region" description="Helical" evidence="8">
    <location>
        <begin position="234"/>
        <end position="252"/>
    </location>
</feature>
<comment type="subcellular location">
    <subcellularLocation>
        <location evidence="1">Cell membrane</location>
        <topology evidence="1">Multi-pass membrane protein</topology>
    </subcellularLocation>
</comment>
<name>A0A4Z1BRJ9_9ACTN</name>
<feature type="compositionally biased region" description="Low complexity" evidence="7">
    <location>
        <begin position="1"/>
        <end position="13"/>
    </location>
</feature>
<sequence>MSSTRTPTGSTGRAWRRRRPSCVGTTGRTGGRRSWPWPGSSRTPGCPPGSTASARGWPRGTRACRRDGPCLTPPAPSGLPTCGEGAAARTQRVPPTGRLGSVRERSTGGVTSTHEKRRTSFDAVVDTDGVARASRHTLLAQVATQVSRLAVSVILARLLTPQEFGVVAAAMVVMVVAWQLTDLGTAAVIIQREVVDEALVSSVFWFNLAFGGTLSALTLAGAQPLADALGQPQAAPAIRLLAAVSLLGAIGNMHHALLRRTMQFGRLATITIANAVVNSVLGIGLAIAGAGIWALVIGTVAGVATSTVAAWWFMSWRPSLVLSVRRLREVARFSIHFFFSNSLAVVFDQLDKVIISRMLGGAPLGTYAVAQRTVLSPVQAVSGAVSTVSFSAFARGQDDPEKLRAGASRAAGVVALVLLPAMVGLAVLAEQAVAVVYGPQWEAAVPVIQVLGPVAAVQALACITASVMLAKGRSDWLYRWTLAYCLVGAAAMAVAAQWGLVGVSLALATVVAVLKPFEMRMALGLIDMRLSTYARTLLPHVLITTVMAVTAWLVAQGVAQVGGGSLDQLLAGTAAGAVVHLGLAWLCRVPALDDARRVLGRWAVRK</sequence>
<evidence type="ECO:0000313" key="10">
    <source>
        <dbReference type="Proteomes" id="UP000297496"/>
    </source>
</evidence>
<evidence type="ECO:0000313" key="9">
    <source>
        <dbReference type="EMBL" id="TGN63971.1"/>
    </source>
</evidence>
<dbReference type="Pfam" id="PF13440">
    <property type="entry name" value="Polysacc_synt_3"/>
    <property type="match status" value="1"/>
</dbReference>
<evidence type="ECO:0000256" key="4">
    <source>
        <dbReference type="ARBA" id="ARBA00022692"/>
    </source>
</evidence>
<feature type="transmembrane region" description="Helical" evidence="8">
    <location>
        <begin position="406"/>
        <end position="428"/>
    </location>
</feature>
<evidence type="ECO:0000256" key="1">
    <source>
        <dbReference type="ARBA" id="ARBA00004651"/>
    </source>
</evidence>
<feature type="region of interest" description="Disordered" evidence="7">
    <location>
        <begin position="1"/>
        <end position="119"/>
    </location>
</feature>
<feature type="transmembrane region" description="Helical" evidence="8">
    <location>
        <begin position="448"/>
        <end position="469"/>
    </location>
</feature>
<feature type="transmembrane region" description="Helical" evidence="8">
    <location>
        <begin position="569"/>
        <end position="587"/>
    </location>
</feature>
<evidence type="ECO:0000256" key="2">
    <source>
        <dbReference type="ARBA" id="ARBA00007430"/>
    </source>
</evidence>
<feature type="transmembrane region" description="Helical" evidence="8">
    <location>
        <begin position="165"/>
        <end position="190"/>
    </location>
</feature>
<dbReference type="PANTHER" id="PTHR30250">
    <property type="entry name" value="PST FAMILY PREDICTED COLANIC ACID TRANSPORTER"/>
    <property type="match status" value="1"/>
</dbReference>
<dbReference type="CDD" id="cd13127">
    <property type="entry name" value="MATE_tuaB_like"/>
    <property type="match status" value="1"/>
</dbReference>
<keyword evidence="3" id="KW-1003">Cell membrane</keyword>
<evidence type="ECO:0000256" key="8">
    <source>
        <dbReference type="SAM" id="Phobius"/>
    </source>
</evidence>
<feature type="transmembrane region" description="Helical" evidence="8">
    <location>
        <begin position="500"/>
        <end position="517"/>
    </location>
</feature>
<comment type="similarity">
    <text evidence="2">Belongs to the polysaccharide synthase family.</text>
</comment>
<dbReference type="InterPro" id="IPR050833">
    <property type="entry name" value="Poly_Biosynth_Transport"/>
</dbReference>
<dbReference type="EMBL" id="SRRO01000001">
    <property type="protein sequence ID" value="TGN63971.1"/>
    <property type="molecule type" value="Genomic_DNA"/>
</dbReference>
<keyword evidence="5 8" id="KW-1133">Transmembrane helix</keyword>
<accession>A0A4Z1BRJ9</accession>
<evidence type="ECO:0000256" key="6">
    <source>
        <dbReference type="ARBA" id="ARBA00023136"/>
    </source>
</evidence>
<organism evidence="9 10">
    <name type="scientific">Nocardioides eburneiflavus</name>
    <dbReference type="NCBI Taxonomy" id="2518372"/>
    <lineage>
        <taxon>Bacteria</taxon>
        <taxon>Bacillati</taxon>
        <taxon>Actinomycetota</taxon>
        <taxon>Actinomycetes</taxon>
        <taxon>Propionibacteriales</taxon>
        <taxon>Nocardioidaceae</taxon>
        <taxon>Nocardioides</taxon>
    </lineage>
</organism>
<dbReference type="PANTHER" id="PTHR30250:SF10">
    <property type="entry name" value="LIPOPOLYSACCHARIDE BIOSYNTHESIS PROTEIN WZXC"/>
    <property type="match status" value="1"/>
</dbReference>
<evidence type="ECO:0000256" key="3">
    <source>
        <dbReference type="ARBA" id="ARBA00022475"/>
    </source>
</evidence>
<evidence type="ECO:0000256" key="7">
    <source>
        <dbReference type="SAM" id="MobiDB-lite"/>
    </source>
</evidence>
<feature type="transmembrane region" description="Helical" evidence="8">
    <location>
        <begin position="476"/>
        <end position="494"/>
    </location>
</feature>
<dbReference type="Proteomes" id="UP000297496">
    <property type="component" value="Unassembled WGS sequence"/>
</dbReference>
<protein>
    <submittedName>
        <fullName evidence="9">Lipopolysaccharide biosynthesis protein</fullName>
    </submittedName>
</protein>
<keyword evidence="4 8" id="KW-0812">Transmembrane</keyword>
<proteinExistence type="inferred from homology"/>
<dbReference type="OrthoDB" id="9770347at2"/>
<feature type="transmembrane region" description="Helical" evidence="8">
    <location>
        <begin position="292"/>
        <end position="314"/>
    </location>
</feature>
<dbReference type="GO" id="GO:0005886">
    <property type="term" value="C:plasma membrane"/>
    <property type="evidence" value="ECO:0007669"/>
    <property type="project" value="UniProtKB-SubCell"/>
</dbReference>
<feature type="transmembrane region" description="Helical" evidence="8">
    <location>
        <begin position="264"/>
        <end position="286"/>
    </location>
</feature>
<keyword evidence="10" id="KW-1185">Reference proteome</keyword>
<feature type="transmembrane region" description="Helical" evidence="8">
    <location>
        <begin position="537"/>
        <end position="557"/>
    </location>
</feature>
<reference evidence="9 10" key="1">
    <citation type="submission" date="2019-04" db="EMBL/GenBank/DDBJ databases">
        <title>Three New Species of Nocardioides, Nocardioides euryhalodurans sp. nov., Nocardioides seonyuensis sp. nov. and Nocardioides eburneoflavus sp. nov. Isolated from Soil.</title>
        <authorList>
            <person name="Roh S.G."/>
            <person name="Lee C."/>
            <person name="Kim M.-K."/>
            <person name="Kim S.B."/>
        </authorList>
    </citation>
    <scope>NUCLEOTIDE SEQUENCE [LARGE SCALE GENOMIC DNA]</scope>
    <source>
        <strain evidence="9 10">MMS17-SY213</strain>
    </source>
</reference>
<keyword evidence="6 8" id="KW-0472">Membrane</keyword>